<dbReference type="CDD" id="cd16393">
    <property type="entry name" value="SPO0J_N"/>
    <property type="match status" value="1"/>
</dbReference>
<dbReference type="GO" id="GO:0045881">
    <property type="term" value="P:positive regulation of sporulation resulting in formation of a cellular spore"/>
    <property type="evidence" value="ECO:0007669"/>
    <property type="project" value="TreeGrafter"/>
</dbReference>
<accession>X1FWJ4</accession>
<name>X1FWJ4_9ZZZZ</name>
<dbReference type="Pfam" id="PF02195">
    <property type="entry name" value="ParB_N"/>
    <property type="match status" value="1"/>
</dbReference>
<evidence type="ECO:0000313" key="3">
    <source>
        <dbReference type="EMBL" id="GAH36930.1"/>
    </source>
</evidence>
<organism evidence="3">
    <name type="scientific">marine sediment metagenome</name>
    <dbReference type="NCBI Taxonomy" id="412755"/>
    <lineage>
        <taxon>unclassified sequences</taxon>
        <taxon>metagenomes</taxon>
        <taxon>ecological metagenomes</taxon>
    </lineage>
</organism>
<dbReference type="InterPro" id="IPR004437">
    <property type="entry name" value="ParB/RepB/Spo0J"/>
</dbReference>
<dbReference type="EMBL" id="BARU01009432">
    <property type="protein sequence ID" value="GAH36930.1"/>
    <property type="molecule type" value="Genomic_DNA"/>
</dbReference>
<evidence type="ECO:0000256" key="1">
    <source>
        <dbReference type="ARBA" id="ARBA00022829"/>
    </source>
</evidence>
<dbReference type="Gene3D" id="1.10.10.2830">
    <property type="match status" value="1"/>
</dbReference>
<keyword evidence="1" id="KW-0159">Chromosome partition</keyword>
<dbReference type="InterPro" id="IPR003115">
    <property type="entry name" value="ParB_N"/>
</dbReference>
<reference evidence="3" key="1">
    <citation type="journal article" date="2014" name="Front. Microbiol.">
        <title>High frequency of phylogenetically diverse reductive dehalogenase-homologous genes in deep subseafloor sedimentary metagenomes.</title>
        <authorList>
            <person name="Kawai M."/>
            <person name="Futagami T."/>
            <person name="Toyoda A."/>
            <person name="Takaki Y."/>
            <person name="Nishi S."/>
            <person name="Hori S."/>
            <person name="Arai W."/>
            <person name="Tsubouchi T."/>
            <person name="Morono Y."/>
            <person name="Uchiyama I."/>
            <person name="Ito T."/>
            <person name="Fujiyama A."/>
            <person name="Inagaki F."/>
            <person name="Takami H."/>
        </authorList>
    </citation>
    <scope>NUCLEOTIDE SEQUENCE</scope>
    <source>
        <strain evidence="3">Expedition CK06-06</strain>
    </source>
</reference>
<dbReference type="GO" id="GO:0007059">
    <property type="term" value="P:chromosome segregation"/>
    <property type="evidence" value="ECO:0007669"/>
    <property type="project" value="UniProtKB-KW"/>
</dbReference>
<sequence>MQKAKKTGLPDDITMRHDNHYVDLIEEKLYGPRIRMISINKIDPSPNQARTELGDIEELMGSIKEKGILQPIIVREKNGRYEIIAGERRCIAAKNVGLKDVPCIEMNVSDNEAMELALIENLQRKDLSVFEEADGLNALADMYGYSHKQISEKIGKARSTITEIISISKIPKKIRNLCGEFSIKSRGTIIEIAKQENEDNMYRLITEIKKRELKREDTRDLSKMIKGKEKKIDKYVYKYEEKDKSFKLKIEFKQQRVTKDEIVQILEKLIKKLRFRSY</sequence>
<dbReference type="Gene3D" id="3.90.1530.30">
    <property type="match status" value="1"/>
</dbReference>
<dbReference type="SMART" id="SM00470">
    <property type="entry name" value="ParB"/>
    <property type="match status" value="1"/>
</dbReference>
<dbReference type="InterPro" id="IPR036086">
    <property type="entry name" value="ParB/Sulfiredoxin_sf"/>
</dbReference>
<protein>
    <recommendedName>
        <fullName evidence="2">ParB-like N-terminal domain-containing protein</fullName>
    </recommendedName>
</protein>
<dbReference type="Pfam" id="PF17762">
    <property type="entry name" value="HTH_ParB"/>
    <property type="match status" value="1"/>
</dbReference>
<gene>
    <name evidence="3" type="ORF">S03H2_18197</name>
</gene>
<dbReference type="InterPro" id="IPR041468">
    <property type="entry name" value="HTH_ParB/Spo0J"/>
</dbReference>
<dbReference type="PANTHER" id="PTHR33375:SF1">
    <property type="entry name" value="CHROMOSOME-PARTITIONING PROTEIN PARB-RELATED"/>
    <property type="match status" value="1"/>
</dbReference>
<feature type="domain" description="ParB-like N-terminal" evidence="2">
    <location>
        <begin position="35"/>
        <end position="122"/>
    </location>
</feature>
<comment type="caution">
    <text evidence="3">The sequence shown here is derived from an EMBL/GenBank/DDBJ whole genome shotgun (WGS) entry which is preliminary data.</text>
</comment>
<dbReference type="PANTHER" id="PTHR33375">
    <property type="entry name" value="CHROMOSOME-PARTITIONING PROTEIN PARB-RELATED"/>
    <property type="match status" value="1"/>
</dbReference>
<dbReference type="NCBIfam" id="TIGR00180">
    <property type="entry name" value="parB_part"/>
    <property type="match status" value="1"/>
</dbReference>
<proteinExistence type="predicted"/>
<dbReference type="GO" id="GO:0003677">
    <property type="term" value="F:DNA binding"/>
    <property type="evidence" value="ECO:0007669"/>
    <property type="project" value="InterPro"/>
</dbReference>
<dbReference type="InterPro" id="IPR050336">
    <property type="entry name" value="Chromosome_partition/occlusion"/>
</dbReference>
<dbReference type="GO" id="GO:0005694">
    <property type="term" value="C:chromosome"/>
    <property type="evidence" value="ECO:0007669"/>
    <property type="project" value="TreeGrafter"/>
</dbReference>
<dbReference type="AlphaFoldDB" id="X1FWJ4"/>
<dbReference type="SUPFAM" id="SSF110849">
    <property type="entry name" value="ParB/Sulfiredoxin"/>
    <property type="match status" value="1"/>
</dbReference>
<evidence type="ECO:0000259" key="2">
    <source>
        <dbReference type="SMART" id="SM00470"/>
    </source>
</evidence>